<organism evidence="1">
    <name type="scientific">viral metagenome</name>
    <dbReference type="NCBI Taxonomy" id="1070528"/>
    <lineage>
        <taxon>unclassified sequences</taxon>
        <taxon>metagenomes</taxon>
        <taxon>organismal metagenomes</taxon>
    </lineage>
</organism>
<protein>
    <submittedName>
        <fullName evidence="1">Uncharacterized protein</fullName>
    </submittedName>
</protein>
<dbReference type="AlphaFoldDB" id="A0A6C0EIU9"/>
<proteinExistence type="predicted"/>
<accession>A0A6C0EIU9</accession>
<reference evidence="1" key="1">
    <citation type="journal article" date="2020" name="Nature">
        <title>Giant virus diversity and host interactions through global metagenomics.</title>
        <authorList>
            <person name="Schulz F."/>
            <person name="Roux S."/>
            <person name="Paez-Espino D."/>
            <person name="Jungbluth S."/>
            <person name="Walsh D.A."/>
            <person name="Denef V.J."/>
            <person name="McMahon K.D."/>
            <person name="Konstantinidis K.T."/>
            <person name="Eloe-Fadrosh E.A."/>
            <person name="Kyrpides N.C."/>
            <person name="Woyke T."/>
        </authorList>
    </citation>
    <scope>NUCLEOTIDE SEQUENCE</scope>
    <source>
        <strain evidence="1">GVMAG-M-3300001348-25</strain>
    </source>
</reference>
<evidence type="ECO:0000313" key="1">
    <source>
        <dbReference type="EMBL" id="QHT28219.1"/>
    </source>
</evidence>
<name>A0A6C0EIU9_9ZZZZ</name>
<dbReference type="EMBL" id="MN738853">
    <property type="protein sequence ID" value="QHT28219.1"/>
    <property type="molecule type" value="Genomic_DNA"/>
</dbReference>
<sequence>MASTRNKNTRINYDIEQRNFDLANRYTFNPNSAYGLASNTQLPDVGLNPAQIPLSQLSHNPVNIESYLLGIDSTNLVKPRIYEKPQLKQMDSVRFIDRMPMVMPEPLVIEKDQRPLRK</sequence>